<name>A0A8I3WEQ2_CALJA</name>
<evidence type="ECO:0000313" key="1">
    <source>
        <dbReference type="Ensembl" id="ENSCJAP00000082372.1"/>
    </source>
</evidence>
<dbReference type="GeneTree" id="ENSGT01120000272216"/>
<reference evidence="1" key="3">
    <citation type="submission" date="2025-09" db="UniProtKB">
        <authorList>
            <consortium name="Ensembl"/>
        </authorList>
    </citation>
    <scope>IDENTIFICATION</scope>
</reference>
<evidence type="ECO:0000313" key="2">
    <source>
        <dbReference type="Proteomes" id="UP000008225"/>
    </source>
</evidence>
<accession>A0A8I3WEQ2</accession>
<dbReference type="Ensembl" id="ENSCJAT00000127112.1">
    <property type="protein sequence ID" value="ENSCJAP00000082372.1"/>
    <property type="gene ID" value="ENSCJAG00000079987.1"/>
</dbReference>
<protein>
    <submittedName>
        <fullName evidence="1">Uncharacterized protein</fullName>
    </submittedName>
</protein>
<sequence>MGGWRQQTTLPCMYLCNNPACSARVPQNLKYNKKYIFRPGVVAHACNPSTLGGRGGWITRSRDRDHPGQHGETPSLLKTQKISWARWRVPVIPATREAEFCIF</sequence>
<reference evidence="1 2" key="1">
    <citation type="submission" date="2009-03" db="EMBL/GenBank/DDBJ databases">
        <authorList>
            <person name="Warren W."/>
            <person name="Ye L."/>
            <person name="Minx P."/>
            <person name="Worley K."/>
            <person name="Gibbs R."/>
            <person name="Wilson R.K."/>
        </authorList>
    </citation>
    <scope>NUCLEOTIDE SEQUENCE [LARGE SCALE GENOMIC DNA]</scope>
</reference>
<dbReference type="AlphaFoldDB" id="A0A8I3WEQ2"/>
<organism evidence="1 2">
    <name type="scientific">Callithrix jacchus</name>
    <name type="common">White-tufted-ear marmoset</name>
    <name type="synonym">Simia Jacchus</name>
    <dbReference type="NCBI Taxonomy" id="9483"/>
    <lineage>
        <taxon>Eukaryota</taxon>
        <taxon>Metazoa</taxon>
        <taxon>Chordata</taxon>
        <taxon>Craniata</taxon>
        <taxon>Vertebrata</taxon>
        <taxon>Euteleostomi</taxon>
        <taxon>Mammalia</taxon>
        <taxon>Eutheria</taxon>
        <taxon>Euarchontoglires</taxon>
        <taxon>Primates</taxon>
        <taxon>Haplorrhini</taxon>
        <taxon>Platyrrhini</taxon>
        <taxon>Cebidae</taxon>
        <taxon>Callitrichinae</taxon>
        <taxon>Callithrix</taxon>
        <taxon>Callithrix</taxon>
    </lineage>
</organism>
<reference evidence="1" key="2">
    <citation type="submission" date="2025-08" db="UniProtKB">
        <authorList>
            <consortium name="Ensembl"/>
        </authorList>
    </citation>
    <scope>IDENTIFICATION</scope>
</reference>
<proteinExistence type="predicted"/>
<keyword evidence="2" id="KW-1185">Reference proteome</keyword>
<dbReference type="Proteomes" id="UP000008225">
    <property type="component" value="Chromosome 7"/>
</dbReference>